<proteinExistence type="inferred from homology"/>
<evidence type="ECO:0000256" key="8">
    <source>
        <dbReference type="ARBA" id="ARBA00049417"/>
    </source>
</evidence>
<dbReference type="InterPro" id="IPR004617">
    <property type="entry name" value="ApaH"/>
</dbReference>
<comment type="function">
    <text evidence="1">Hydrolyzes diadenosine 5',5'''-P1,P4-tetraphosphate to yield ADP.</text>
</comment>
<dbReference type="Pfam" id="PF00149">
    <property type="entry name" value="Metallophos"/>
    <property type="match status" value="1"/>
</dbReference>
<evidence type="ECO:0000259" key="9">
    <source>
        <dbReference type="Pfam" id="PF00149"/>
    </source>
</evidence>
<dbReference type="AlphaFoldDB" id="A0A515EMH0"/>
<evidence type="ECO:0000313" key="10">
    <source>
        <dbReference type="EMBL" id="QDL53848.1"/>
    </source>
</evidence>
<reference evidence="11" key="2">
    <citation type="journal article" date="2020" name="Int. J. Syst. Evol. Microbiol.">
        <title>Genomic insights into a novel species Rhodoferax aquaticus sp. nov., isolated from freshwater.</title>
        <authorList>
            <person name="Li T."/>
            <person name="Zhuo Y."/>
            <person name="Jin C.Z."/>
            <person name="Wu X."/>
            <person name="Ko S.R."/>
            <person name="Jin F.J."/>
            <person name="Ahn C.Y."/>
            <person name="Oh H.M."/>
            <person name="Lee H.G."/>
            <person name="Jin L."/>
        </authorList>
    </citation>
    <scope>NUCLEOTIDE SEQUENCE [LARGE SCALE GENOMIC DNA]</scope>
    <source>
        <strain evidence="11">Gr-4</strain>
    </source>
</reference>
<dbReference type="SUPFAM" id="SSF56300">
    <property type="entry name" value="Metallo-dependent phosphatases"/>
    <property type="match status" value="1"/>
</dbReference>
<evidence type="ECO:0000256" key="6">
    <source>
        <dbReference type="ARBA" id="ARBA00032248"/>
    </source>
</evidence>
<evidence type="ECO:0000256" key="5">
    <source>
        <dbReference type="ARBA" id="ARBA00031248"/>
    </source>
</evidence>
<comment type="similarity">
    <text evidence="2">Belongs to the Ap4A hydrolase family.</text>
</comment>
<dbReference type="RefSeq" id="WP_142810192.1">
    <property type="nucleotide sequence ID" value="NZ_CP036282.1"/>
</dbReference>
<protein>
    <recommendedName>
        <fullName evidence="3">bis(5'-nucleosyl)-tetraphosphatase (symmetrical)</fullName>
        <ecNumber evidence="3">3.6.1.41</ecNumber>
    </recommendedName>
    <alternativeName>
        <fullName evidence="6">Ap4A hydrolase</fullName>
    </alternativeName>
    <alternativeName>
        <fullName evidence="5">Diadenosine 5',5'''-P1,P4-tetraphosphate pyrophosphohydrolase</fullName>
    </alternativeName>
    <alternativeName>
        <fullName evidence="7">Diadenosine tetraphosphatase</fullName>
    </alternativeName>
</protein>
<dbReference type="GO" id="GO:0008803">
    <property type="term" value="F:bis(5'-nucleosyl)-tetraphosphatase (symmetrical) activity"/>
    <property type="evidence" value="ECO:0007669"/>
    <property type="project" value="UniProtKB-EC"/>
</dbReference>
<keyword evidence="4 10" id="KW-0378">Hydrolase</keyword>
<dbReference type="Proteomes" id="UP000317365">
    <property type="component" value="Chromosome"/>
</dbReference>
<evidence type="ECO:0000256" key="7">
    <source>
        <dbReference type="ARBA" id="ARBA00033210"/>
    </source>
</evidence>
<name>A0A515EMH0_9BURK</name>
<dbReference type="EC" id="3.6.1.41" evidence="3"/>
<dbReference type="InterPro" id="IPR029052">
    <property type="entry name" value="Metallo-depent_PP-like"/>
</dbReference>
<dbReference type="NCBIfam" id="NF001204">
    <property type="entry name" value="PRK00166.1"/>
    <property type="match status" value="1"/>
</dbReference>
<dbReference type="NCBIfam" id="TIGR00668">
    <property type="entry name" value="apaH"/>
    <property type="match status" value="1"/>
</dbReference>
<organism evidence="10 11">
    <name type="scientific">Rhodoferax aquaticus</name>
    <dbReference type="NCBI Taxonomy" id="2527691"/>
    <lineage>
        <taxon>Bacteria</taxon>
        <taxon>Pseudomonadati</taxon>
        <taxon>Pseudomonadota</taxon>
        <taxon>Betaproteobacteria</taxon>
        <taxon>Burkholderiales</taxon>
        <taxon>Comamonadaceae</taxon>
        <taxon>Rhodoferax</taxon>
    </lineage>
</organism>
<dbReference type="PIRSF" id="PIRSF000903">
    <property type="entry name" value="B5n-ttraPtase_sm"/>
    <property type="match status" value="1"/>
</dbReference>
<comment type="catalytic activity">
    <reaction evidence="8">
        <text>P(1),P(4)-bis(5'-adenosyl) tetraphosphate + H2O = 2 ADP + 2 H(+)</text>
        <dbReference type="Rhea" id="RHEA:24252"/>
        <dbReference type="ChEBI" id="CHEBI:15377"/>
        <dbReference type="ChEBI" id="CHEBI:15378"/>
        <dbReference type="ChEBI" id="CHEBI:58141"/>
        <dbReference type="ChEBI" id="CHEBI:456216"/>
        <dbReference type="EC" id="3.6.1.41"/>
    </reaction>
</comment>
<evidence type="ECO:0000256" key="1">
    <source>
        <dbReference type="ARBA" id="ARBA00003413"/>
    </source>
</evidence>
<evidence type="ECO:0000256" key="2">
    <source>
        <dbReference type="ARBA" id="ARBA00005419"/>
    </source>
</evidence>
<dbReference type="PANTHER" id="PTHR40942:SF4">
    <property type="entry name" value="CYTOCHROME C5"/>
    <property type="match status" value="1"/>
</dbReference>
<dbReference type="InterPro" id="IPR004843">
    <property type="entry name" value="Calcineurin-like_PHP"/>
</dbReference>
<dbReference type="KEGG" id="rhg:EXZ61_06485"/>
<dbReference type="Gene3D" id="3.60.21.10">
    <property type="match status" value="1"/>
</dbReference>
<dbReference type="PANTHER" id="PTHR40942">
    <property type="match status" value="1"/>
</dbReference>
<dbReference type="CDD" id="cd07422">
    <property type="entry name" value="MPP_ApaH"/>
    <property type="match status" value="1"/>
</dbReference>
<keyword evidence="11" id="KW-1185">Reference proteome</keyword>
<sequence>MALYLIGDVQGCNTALQGLLDTVAFSPSRDTLYLLGDLVNRGPDSAGVLRRLMGYGVSAQCLLGNHDLHLLAVSYGVRPAHRKDTLDGILHAPDRAPMLEWLRQQHLALELAWGKKTLLMVHAGVQPAWSAAKTIALAAEVETILRSPEAGEFFHAMYGNQPDVWSDALTGMDRSRLIVNTLTRMRFCTASGQMDFKTTDGADSAPAGYMPWFDAPNRQTAQDIVAFGHWSTLGLLARKDVYALDTGCVWGGCLSALKLETPEAAPSLVQQRCEQAQKPG</sequence>
<accession>A0A515EMH0</accession>
<dbReference type="EMBL" id="CP036282">
    <property type="protein sequence ID" value="QDL53848.1"/>
    <property type="molecule type" value="Genomic_DNA"/>
</dbReference>
<evidence type="ECO:0000256" key="4">
    <source>
        <dbReference type="ARBA" id="ARBA00022801"/>
    </source>
</evidence>
<evidence type="ECO:0000313" key="11">
    <source>
        <dbReference type="Proteomes" id="UP000317365"/>
    </source>
</evidence>
<evidence type="ECO:0000256" key="3">
    <source>
        <dbReference type="ARBA" id="ARBA00012506"/>
    </source>
</evidence>
<reference evidence="11" key="1">
    <citation type="submission" date="2019-02" db="EMBL/GenBank/DDBJ databases">
        <title>Complete genome sequence of Rhodoferax sp. Gr-4.</title>
        <authorList>
            <person name="Jin L."/>
        </authorList>
    </citation>
    <scope>NUCLEOTIDE SEQUENCE [LARGE SCALE GENOMIC DNA]</scope>
    <source>
        <strain evidence="11">Gr-4</strain>
    </source>
</reference>
<feature type="domain" description="Calcineurin-like phosphoesterase" evidence="9">
    <location>
        <begin position="3"/>
        <end position="125"/>
    </location>
</feature>
<gene>
    <name evidence="10" type="ORF">EXZ61_06485</name>
</gene>